<keyword evidence="3" id="KW-1064">Adaptive immunity</keyword>
<feature type="domain" description="Ig-like" evidence="8">
    <location>
        <begin position="25"/>
        <end position="115"/>
    </location>
</feature>
<dbReference type="InterPro" id="IPR036179">
    <property type="entry name" value="Ig-like_dom_sf"/>
</dbReference>
<dbReference type="Pfam" id="PF07686">
    <property type="entry name" value="V-set"/>
    <property type="match status" value="1"/>
</dbReference>
<dbReference type="PROSITE" id="PS50835">
    <property type="entry name" value="IG_LIKE"/>
    <property type="match status" value="1"/>
</dbReference>
<dbReference type="GO" id="GO:0002250">
    <property type="term" value="P:adaptive immune response"/>
    <property type="evidence" value="ECO:0007669"/>
    <property type="project" value="UniProtKB-KW"/>
</dbReference>
<dbReference type="CDD" id="cd04983">
    <property type="entry name" value="IgV_TCR_alpha"/>
    <property type="match status" value="1"/>
</dbReference>
<name>A0A667GEX8_LYNCA</name>
<dbReference type="SMART" id="SM00409">
    <property type="entry name" value="IG"/>
    <property type="match status" value="1"/>
</dbReference>
<dbReference type="PANTHER" id="PTHR19343">
    <property type="entry name" value="T CELL RECEPTOR ALPHA VARIABLE 1-2"/>
    <property type="match status" value="1"/>
</dbReference>
<dbReference type="InterPro" id="IPR013783">
    <property type="entry name" value="Ig-like_fold"/>
</dbReference>
<keyword evidence="4" id="KW-0675">Receptor</keyword>
<dbReference type="Ensembl" id="ENSLCNT00005006394.1">
    <property type="protein sequence ID" value="ENSLCNP00005005672.1"/>
    <property type="gene ID" value="ENSLCNG00005003787.1"/>
</dbReference>
<evidence type="ECO:0000256" key="4">
    <source>
        <dbReference type="ARBA" id="ARBA00023170"/>
    </source>
</evidence>
<keyword evidence="6" id="KW-1279">T cell receptor</keyword>
<organism evidence="9 10">
    <name type="scientific">Lynx canadensis</name>
    <name type="common">Canada lynx</name>
    <name type="synonym">Felis canadensis</name>
    <dbReference type="NCBI Taxonomy" id="61383"/>
    <lineage>
        <taxon>Eukaryota</taxon>
        <taxon>Metazoa</taxon>
        <taxon>Chordata</taxon>
        <taxon>Craniata</taxon>
        <taxon>Vertebrata</taxon>
        <taxon>Euteleostomi</taxon>
        <taxon>Mammalia</taxon>
        <taxon>Eutheria</taxon>
        <taxon>Laurasiatheria</taxon>
        <taxon>Carnivora</taxon>
        <taxon>Feliformia</taxon>
        <taxon>Felidae</taxon>
        <taxon>Felinae</taxon>
        <taxon>Lynx</taxon>
    </lineage>
</organism>
<reference evidence="9" key="1">
    <citation type="submission" date="2025-08" db="UniProtKB">
        <authorList>
            <consortium name="Ensembl"/>
        </authorList>
    </citation>
    <scope>IDENTIFICATION</scope>
</reference>
<dbReference type="GO" id="GO:0042605">
    <property type="term" value="F:peptide antigen binding"/>
    <property type="evidence" value="ECO:0007669"/>
    <property type="project" value="TreeGrafter"/>
</dbReference>
<evidence type="ECO:0000256" key="6">
    <source>
        <dbReference type="ARBA" id="ARBA00043266"/>
    </source>
</evidence>
<feature type="signal peptide" evidence="7">
    <location>
        <begin position="1"/>
        <end position="24"/>
    </location>
</feature>
<dbReference type="InterPro" id="IPR013106">
    <property type="entry name" value="Ig_V-set"/>
</dbReference>
<reference evidence="9" key="2">
    <citation type="submission" date="2025-09" db="UniProtKB">
        <authorList>
            <consortium name="Ensembl"/>
        </authorList>
    </citation>
    <scope>IDENTIFICATION</scope>
</reference>
<dbReference type="SUPFAM" id="SSF48726">
    <property type="entry name" value="Immunoglobulin"/>
    <property type="match status" value="1"/>
</dbReference>
<dbReference type="GO" id="GO:0042101">
    <property type="term" value="C:T cell receptor complex"/>
    <property type="evidence" value="ECO:0007669"/>
    <property type="project" value="UniProtKB-KW"/>
</dbReference>
<dbReference type="InterPro" id="IPR007110">
    <property type="entry name" value="Ig-like_dom"/>
</dbReference>
<proteinExistence type="predicted"/>
<protein>
    <recommendedName>
        <fullName evidence="8">Ig-like domain-containing protein</fullName>
    </recommendedName>
</protein>
<keyword evidence="5" id="KW-0393">Immunoglobulin domain</keyword>
<feature type="chain" id="PRO_5025354093" description="Ig-like domain-containing protein" evidence="7">
    <location>
        <begin position="25"/>
        <end position="137"/>
    </location>
</feature>
<keyword evidence="10" id="KW-1185">Reference proteome</keyword>
<evidence type="ECO:0000256" key="1">
    <source>
        <dbReference type="ARBA" id="ARBA00022729"/>
    </source>
</evidence>
<dbReference type="PANTHER" id="PTHR19343:SF3">
    <property type="entry name" value="T CELL RECEPTOR ALPHA VARIABLE 12-2"/>
    <property type="match status" value="1"/>
</dbReference>
<sequence length="137" mass="15573">IMEGSRVFLVILWLQLTWMRRSHQNEVKQSPVPLTVLEGVTAFLNCSYSDSASQYFVWYRQYSGKGPEFLMHMYSNGEKEEGRFTGLLNKASRHLSLFIRDSQLSDSATYLCAVSTQCSPGTCCLYPNPLGPQQCLM</sequence>
<dbReference type="InterPro" id="IPR051006">
    <property type="entry name" value="TCR_variable_domain"/>
</dbReference>
<evidence type="ECO:0000313" key="9">
    <source>
        <dbReference type="Ensembl" id="ENSLCNP00005005672.1"/>
    </source>
</evidence>
<evidence type="ECO:0000259" key="8">
    <source>
        <dbReference type="PROSITE" id="PS50835"/>
    </source>
</evidence>
<dbReference type="AlphaFoldDB" id="A0A667GEX8"/>
<evidence type="ECO:0000256" key="7">
    <source>
        <dbReference type="SAM" id="SignalP"/>
    </source>
</evidence>
<evidence type="ECO:0000256" key="5">
    <source>
        <dbReference type="ARBA" id="ARBA00023319"/>
    </source>
</evidence>
<dbReference type="Gene3D" id="2.60.40.10">
    <property type="entry name" value="Immunoglobulins"/>
    <property type="match status" value="1"/>
</dbReference>
<dbReference type="SMART" id="SM00406">
    <property type="entry name" value="IGv"/>
    <property type="match status" value="1"/>
</dbReference>
<keyword evidence="1 7" id="KW-0732">Signal</keyword>
<evidence type="ECO:0000256" key="2">
    <source>
        <dbReference type="ARBA" id="ARBA00022859"/>
    </source>
</evidence>
<accession>A0A667GEX8</accession>
<evidence type="ECO:0000313" key="10">
    <source>
        <dbReference type="Proteomes" id="UP000472241"/>
    </source>
</evidence>
<dbReference type="Proteomes" id="UP000472241">
    <property type="component" value="Unplaced"/>
</dbReference>
<keyword evidence="2" id="KW-0391">Immunity</keyword>
<dbReference type="InterPro" id="IPR003599">
    <property type="entry name" value="Ig_sub"/>
</dbReference>
<evidence type="ECO:0000256" key="3">
    <source>
        <dbReference type="ARBA" id="ARBA00023130"/>
    </source>
</evidence>